<protein>
    <submittedName>
        <fullName evidence="2">Uncharacterized protein</fullName>
    </submittedName>
</protein>
<evidence type="ECO:0000313" key="2">
    <source>
        <dbReference type="EMBL" id="SKB83739.1"/>
    </source>
</evidence>
<feature type="region of interest" description="Disordered" evidence="1">
    <location>
        <begin position="51"/>
        <end position="71"/>
    </location>
</feature>
<dbReference type="AlphaFoldDB" id="A0A1T5EIN4"/>
<dbReference type="EMBL" id="FUYR01000003">
    <property type="protein sequence ID" value="SKB83739.1"/>
    <property type="molecule type" value="Genomic_DNA"/>
</dbReference>
<accession>A0A1T5EIN4</accession>
<organism evidence="2 3">
    <name type="scientific">Daejeonella lutea</name>
    <dbReference type="NCBI Taxonomy" id="572036"/>
    <lineage>
        <taxon>Bacteria</taxon>
        <taxon>Pseudomonadati</taxon>
        <taxon>Bacteroidota</taxon>
        <taxon>Sphingobacteriia</taxon>
        <taxon>Sphingobacteriales</taxon>
        <taxon>Sphingobacteriaceae</taxon>
        <taxon>Daejeonella</taxon>
    </lineage>
</organism>
<dbReference type="RefSeq" id="WP_079703545.1">
    <property type="nucleotide sequence ID" value="NZ_FUYR01000003.1"/>
</dbReference>
<reference evidence="3" key="1">
    <citation type="submission" date="2017-02" db="EMBL/GenBank/DDBJ databases">
        <authorList>
            <person name="Varghese N."/>
            <person name="Submissions S."/>
        </authorList>
    </citation>
    <scope>NUCLEOTIDE SEQUENCE [LARGE SCALE GENOMIC DNA]</scope>
    <source>
        <strain evidence="3">DSM 22385</strain>
    </source>
</reference>
<evidence type="ECO:0000313" key="3">
    <source>
        <dbReference type="Proteomes" id="UP000189981"/>
    </source>
</evidence>
<evidence type="ECO:0000256" key="1">
    <source>
        <dbReference type="SAM" id="MobiDB-lite"/>
    </source>
</evidence>
<dbReference type="Proteomes" id="UP000189981">
    <property type="component" value="Unassembled WGS sequence"/>
</dbReference>
<name>A0A1T5EIN4_9SPHI</name>
<proteinExistence type="predicted"/>
<sequence length="71" mass="7841">MIEGINFITDEKGHQKGIILDLPVLKKHKIKASEVIEALSGLQQLIDNAEHDSKEAGNWGSAKETLKNLHP</sequence>
<dbReference type="STRING" id="572036.SAMN05661099_3042"/>
<keyword evidence="3" id="KW-1185">Reference proteome</keyword>
<gene>
    <name evidence="2" type="ORF">SAMN05661099_3042</name>
</gene>